<reference evidence="2 3" key="1">
    <citation type="submission" date="2024-01" db="EMBL/GenBank/DDBJ databases">
        <title>A draft genome for the cacao thread blight pathogen Marasmiellus scandens.</title>
        <authorList>
            <person name="Baruah I.K."/>
            <person name="Leung J."/>
            <person name="Bukari Y."/>
            <person name="Amoako-Attah I."/>
            <person name="Meinhardt L.W."/>
            <person name="Bailey B.A."/>
            <person name="Cohen S.P."/>
        </authorList>
    </citation>
    <scope>NUCLEOTIDE SEQUENCE [LARGE SCALE GENOMIC DNA]</scope>
    <source>
        <strain evidence="2 3">GH-19</strain>
    </source>
</reference>
<feature type="region of interest" description="Disordered" evidence="1">
    <location>
        <begin position="1"/>
        <end position="39"/>
    </location>
</feature>
<organism evidence="2 3">
    <name type="scientific">Marasmiellus scandens</name>
    <dbReference type="NCBI Taxonomy" id="2682957"/>
    <lineage>
        <taxon>Eukaryota</taxon>
        <taxon>Fungi</taxon>
        <taxon>Dikarya</taxon>
        <taxon>Basidiomycota</taxon>
        <taxon>Agaricomycotina</taxon>
        <taxon>Agaricomycetes</taxon>
        <taxon>Agaricomycetidae</taxon>
        <taxon>Agaricales</taxon>
        <taxon>Marasmiineae</taxon>
        <taxon>Omphalotaceae</taxon>
        <taxon>Marasmiellus</taxon>
    </lineage>
</organism>
<protein>
    <submittedName>
        <fullName evidence="2">Uncharacterized protein</fullName>
    </submittedName>
</protein>
<accession>A0ABR1INX1</accession>
<evidence type="ECO:0000313" key="3">
    <source>
        <dbReference type="Proteomes" id="UP001498398"/>
    </source>
</evidence>
<sequence>MVIRKTKTSQEAKPNPDSDIEAEVDRKGKQKEQDPFSDSDIELADVFGKPSVASSSAVKELGNTKPEIEDMPSLQEIKNVTMLTNKRNIQRSKALQFYLQEDCLRRYKMYQNRINLDAVTVSPWRGLVSSDYPTSDQNMVSIDSLNKSNLFNKELKIVYIRGLLWDSCSPYWNPARADPLKFTSDKFGNGLRVVPLVNNTKSSESALFATLGLCNKSELINAMDQKIILVAPHQQEFECMSAFFGAIFKTPCFQTYIMGSNLGFSTRKEDKSHVSSPKKTVNPANLRSSVVSPALTQGPPNHALNFEDDVPIYDGRYGVFQFEPEDWQNVRALPRFTSEVPADSIVVVVYTAGKYTSATASCGLSLNVQFIIVLSDPLVASK</sequence>
<evidence type="ECO:0000313" key="2">
    <source>
        <dbReference type="EMBL" id="KAK7437588.1"/>
    </source>
</evidence>
<name>A0ABR1INX1_9AGAR</name>
<keyword evidence="3" id="KW-1185">Reference proteome</keyword>
<gene>
    <name evidence="2" type="ORF">VKT23_018486</name>
</gene>
<evidence type="ECO:0000256" key="1">
    <source>
        <dbReference type="SAM" id="MobiDB-lite"/>
    </source>
</evidence>
<comment type="caution">
    <text evidence="2">The sequence shown here is derived from an EMBL/GenBank/DDBJ whole genome shotgun (WGS) entry which is preliminary data.</text>
</comment>
<feature type="compositionally biased region" description="Basic and acidic residues" evidence="1">
    <location>
        <begin position="23"/>
        <end position="34"/>
    </location>
</feature>
<dbReference type="EMBL" id="JBANRG010000084">
    <property type="protein sequence ID" value="KAK7437588.1"/>
    <property type="molecule type" value="Genomic_DNA"/>
</dbReference>
<proteinExistence type="predicted"/>
<dbReference type="Proteomes" id="UP001498398">
    <property type="component" value="Unassembled WGS sequence"/>
</dbReference>